<dbReference type="GO" id="GO:0004735">
    <property type="term" value="F:pyrroline-5-carboxylate reductase activity"/>
    <property type="evidence" value="ECO:0007669"/>
    <property type="project" value="UniProtKB-UniRule"/>
</dbReference>
<keyword evidence="3 4" id="KW-0560">Oxidoreductase</keyword>
<dbReference type="GO" id="GO:0055129">
    <property type="term" value="P:L-proline biosynthetic process"/>
    <property type="evidence" value="ECO:0007669"/>
    <property type="project" value="UniProtKB-UniRule"/>
</dbReference>
<sequence length="273" mass="28233">MSDFSIAFIGAGNMASSIIGGLTASGHRAASIHAADVSTESLEHLTRVAPVTTGTDNAAAASGADVIILAVKPQVMAEVCASIAPVVAESDALILTIAAGVPIASYQRWLHTAAPVVRCMPNTPSLLGSGASGLFASPEVSSLQRERAQAIMDAVGTSVWVEEEQQLHAVTAVSGSGPAYFFLFMESMVNAGERLGLDRDTATALVQQTCLGAARMALESGVPLDELRQRVTSPKGTTERAIASFEAQGLRELVHNALTACSARSEELSNELG</sequence>
<dbReference type="OrthoDB" id="9805754at2"/>
<dbReference type="AlphaFoldDB" id="A0A4R2KVR9"/>
<dbReference type="InterPro" id="IPR036291">
    <property type="entry name" value="NAD(P)-bd_dom_sf"/>
</dbReference>
<feature type="binding site" evidence="6">
    <location>
        <begin position="9"/>
        <end position="14"/>
    </location>
    <ligand>
        <name>NADP(+)</name>
        <dbReference type="ChEBI" id="CHEBI:58349"/>
    </ligand>
</feature>
<keyword evidence="11" id="KW-1185">Reference proteome</keyword>
<dbReference type="Pfam" id="PF03807">
    <property type="entry name" value="F420_oxidored"/>
    <property type="match status" value="1"/>
</dbReference>
<dbReference type="FunFam" id="1.10.3730.10:FF:000001">
    <property type="entry name" value="Pyrroline-5-carboxylate reductase"/>
    <property type="match status" value="1"/>
</dbReference>
<dbReference type="RefSeq" id="WP_117318357.1">
    <property type="nucleotide sequence ID" value="NZ_QQSW01000012.1"/>
</dbReference>
<dbReference type="HAMAP" id="MF_01925">
    <property type="entry name" value="P5C_reductase"/>
    <property type="match status" value="1"/>
</dbReference>
<keyword evidence="4" id="KW-0963">Cytoplasm</keyword>
<dbReference type="SUPFAM" id="SSF51735">
    <property type="entry name" value="NAD(P)-binding Rossmann-fold domains"/>
    <property type="match status" value="1"/>
</dbReference>
<comment type="caution">
    <text evidence="10">The sequence shown here is derived from an EMBL/GenBank/DDBJ whole genome shotgun (WGS) entry which is preliminary data.</text>
</comment>
<dbReference type="PANTHER" id="PTHR11645">
    <property type="entry name" value="PYRROLINE-5-CARBOXYLATE REDUCTASE"/>
    <property type="match status" value="1"/>
</dbReference>
<evidence type="ECO:0000313" key="10">
    <source>
        <dbReference type="EMBL" id="TCO75309.1"/>
    </source>
</evidence>
<gene>
    <name evidence="4" type="primary">proC</name>
    <name evidence="10" type="ORF">EV688_10932</name>
</gene>
<dbReference type="EC" id="1.5.1.2" evidence="4 5"/>
<comment type="pathway">
    <text evidence="4 7">Amino-acid biosynthesis; L-proline biosynthesis; L-proline from L-glutamate 5-semialdehyde: step 1/1.</text>
</comment>
<evidence type="ECO:0000256" key="7">
    <source>
        <dbReference type="RuleBase" id="RU003903"/>
    </source>
</evidence>
<comment type="subcellular location">
    <subcellularLocation>
        <location evidence="4">Cytoplasm</location>
    </subcellularLocation>
</comment>
<dbReference type="Gene3D" id="3.40.50.720">
    <property type="entry name" value="NAD(P)-binding Rossmann-like Domain"/>
    <property type="match status" value="1"/>
</dbReference>
<evidence type="ECO:0000259" key="8">
    <source>
        <dbReference type="Pfam" id="PF03807"/>
    </source>
</evidence>
<dbReference type="PANTHER" id="PTHR11645:SF0">
    <property type="entry name" value="PYRROLINE-5-CARBOXYLATE REDUCTASE 3"/>
    <property type="match status" value="1"/>
</dbReference>
<dbReference type="PROSITE" id="PS00521">
    <property type="entry name" value="P5CR"/>
    <property type="match status" value="1"/>
</dbReference>
<evidence type="ECO:0000256" key="3">
    <source>
        <dbReference type="ARBA" id="ARBA00023002"/>
    </source>
</evidence>
<keyword evidence="4 7" id="KW-0028">Amino-acid biosynthesis</keyword>
<keyword evidence="4 7" id="KW-0641">Proline biosynthesis</keyword>
<evidence type="ECO:0000256" key="1">
    <source>
        <dbReference type="ARBA" id="ARBA00005525"/>
    </source>
</evidence>
<dbReference type="InterPro" id="IPR000304">
    <property type="entry name" value="Pyrroline-COOH_reductase"/>
</dbReference>
<comment type="function">
    <text evidence="4">Catalyzes the reduction of 1-pyrroline-5-carboxylate (PCA) to L-proline.</text>
</comment>
<proteinExistence type="inferred from homology"/>
<feature type="binding site" evidence="6">
    <location>
        <begin position="70"/>
        <end position="73"/>
    </location>
    <ligand>
        <name>NADP(+)</name>
        <dbReference type="ChEBI" id="CHEBI:58349"/>
    </ligand>
</feature>
<dbReference type="Pfam" id="PF14748">
    <property type="entry name" value="P5CR_dimer"/>
    <property type="match status" value="1"/>
</dbReference>
<evidence type="ECO:0000256" key="2">
    <source>
        <dbReference type="ARBA" id="ARBA00022857"/>
    </source>
</evidence>
<dbReference type="Gene3D" id="1.10.3730.10">
    <property type="entry name" value="ProC C-terminal domain-like"/>
    <property type="match status" value="1"/>
</dbReference>
<name>A0A4R2KVR9_9GAMM</name>
<comment type="catalytic activity">
    <reaction evidence="4 7">
        <text>L-proline + NADP(+) = (S)-1-pyrroline-5-carboxylate + NADPH + 2 H(+)</text>
        <dbReference type="Rhea" id="RHEA:14109"/>
        <dbReference type="ChEBI" id="CHEBI:15378"/>
        <dbReference type="ChEBI" id="CHEBI:17388"/>
        <dbReference type="ChEBI" id="CHEBI:57783"/>
        <dbReference type="ChEBI" id="CHEBI:58349"/>
        <dbReference type="ChEBI" id="CHEBI:60039"/>
        <dbReference type="EC" id="1.5.1.2"/>
    </reaction>
</comment>
<keyword evidence="2 4" id="KW-0521">NADP</keyword>
<feature type="domain" description="Pyrroline-5-carboxylate reductase catalytic N-terminal" evidence="8">
    <location>
        <begin position="6"/>
        <end position="100"/>
    </location>
</feature>
<comment type="catalytic activity">
    <reaction evidence="4">
        <text>L-proline + NAD(+) = (S)-1-pyrroline-5-carboxylate + NADH + 2 H(+)</text>
        <dbReference type="Rhea" id="RHEA:14105"/>
        <dbReference type="ChEBI" id="CHEBI:15378"/>
        <dbReference type="ChEBI" id="CHEBI:17388"/>
        <dbReference type="ChEBI" id="CHEBI:57540"/>
        <dbReference type="ChEBI" id="CHEBI:57945"/>
        <dbReference type="ChEBI" id="CHEBI:60039"/>
        <dbReference type="EC" id="1.5.1.2"/>
    </reaction>
</comment>
<dbReference type="NCBIfam" id="TIGR00112">
    <property type="entry name" value="proC"/>
    <property type="match status" value="1"/>
</dbReference>
<reference evidence="10 11" key="1">
    <citation type="submission" date="2019-03" db="EMBL/GenBank/DDBJ databases">
        <title>Genomic Encyclopedia of Type Strains, Phase IV (KMG-IV): sequencing the most valuable type-strain genomes for metagenomic binning, comparative biology and taxonomic classification.</title>
        <authorList>
            <person name="Goeker M."/>
        </authorList>
    </citation>
    <scope>NUCLEOTIDE SEQUENCE [LARGE SCALE GENOMIC DNA]</scope>
    <source>
        <strain evidence="10 11">DSM 23344</strain>
    </source>
</reference>
<organism evidence="10 11">
    <name type="scientific">Chromatocurvus halotolerans</name>
    <dbReference type="NCBI Taxonomy" id="1132028"/>
    <lineage>
        <taxon>Bacteria</taxon>
        <taxon>Pseudomonadati</taxon>
        <taxon>Pseudomonadota</taxon>
        <taxon>Gammaproteobacteria</taxon>
        <taxon>Cellvibrionales</taxon>
        <taxon>Halieaceae</taxon>
        <taxon>Chromatocurvus</taxon>
    </lineage>
</organism>
<evidence type="ECO:0000256" key="5">
    <source>
        <dbReference type="NCBIfam" id="TIGR00112"/>
    </source>
</evidence>
<feature type="domain" description="Pyrroline-5-carboxylate reductase dimerisation" evidence="9">
    <location>
        <begin position="164"/>
        <end position="268"/>
    </location>
</feature>
<evidence type="ECO:0000313" key="11">
    <source>
        <dbReference type="Proteomes" id="UP000294980"/>
    </source>
</evidence>
<dbReference type="EMBL" id="SLWX01000009">
    <property type="protein sequence ID" value="TCO75309.1"/>
    <property type="molecule type" value="Genomic_DNA"/>
</dbReference>
<dbReference type="InterPro" id="IPR028939">
    <property type="entry name" value="P5C_Rdtase_cat_N"/>
</dbReference>
<evidence type="ECO:0000256" key="4">
    <source>
        <dbReference type="HAMAP-Rule" id="MF_01925"/>
    </source>
</evidence>
<evidence type="ECO:0000256" key="6">
    <source>
        <dbReference type="PIRSR" id="PIRSR000193-1"/>
    </source>
</evidence>
<dbReference type="InterPro" id="IPR053790">
    <property type="entry name" value="P5CR-like_CS"/>
</dbReference>
<dbReference type="SUPFAM" id="SSF48179">
    <property type="entry name" value="6-phosphogluconate dehydrogenase C-terminal domain-like"/>
    <property type="match status" value="1"/>
</dbReference>
<dbReference type="UniPathway" id="UPA00098">
    <property type="reaction ID" value="UER00361"/>
</dbReference>
<comment type="similarity">
    <text evidence="1 4 7">Belongs to the pyrroline-5-carboxylate reductase family.</text>
</comment>
<dbReference type="InterPro" id="IPR008927">
    <property type="entry name" value="6-PGluconate_DH-like_C_sf"/>
</dbReference>
<accession>A0A4R2KVR9</accession>
<protein>
    <recommendedName>
        <fullName evidence="4 5">Pyrroline-5-carboxylate reductase</fullName>
        <shortName evidence="4">P5C reductase</shortName>
        <shortName evidence="4">P5CR</shortName>
        <ecNumber evidence="4 5">1.5.1.2</ecNumber>
    </recommendedName>
    <alternativeName>
        <fullName evidence="4">PCA reductase</fullName>
    </alternativeName>
</protein>
<feature type="binding site" evidence="6">
    <location>
        <position position="57"/>
    </location>
    <ligand>
        <name>NADPH</name>
        <dbReference type="ChEBI" id="CHEBI:57783"/>
    </ligand>
</feature>
<dbReference type="InterPro" id="IPR029036">
    <property type="entry name" value="P5CR_dimer"/>
</dbReference>
<dbReference type="Proteomes" id="UP000294980">
    <property type="component" value="Unassembled WGS sequence"/>
</dbReference>
<dbReference type="PIRSF" id="PIRSF000193">
    <property type="entry name" value="Pyrrol-5-carb_rd"/>
    <property type="match status" value="1"/>
</dbReference>
<dbReference type="GO" id="GO:0005737">
    <property type="term" value="C:cytoplasm"/>
    <property type="evidence" value="ECO:0007669"/>
    <property type="project" value="UniProtKB-SubCell"/>
</dbReference>
<evidence type="ECO:0000259" key="9">
    <source>
        <dbReference type="Pfam" id="PF14748"/>
    </source>
</evidence>